<reference evidence="9" key="1">
    <citation type="journal article" date="2014" name="BMC Genomics">
        <title>Genome characteristics reveal the impact of lichenization on lichen-forming fungus Endocarpon pusillum Hedwig (Verrucariales, Ascomycota).</title>
        <authorList>
            <person name="Wang Y.-Y."/>
            <person name="Liu B."/>
            <person name="Zhang X.-Y."/>
            <person name="Zhou Q.-M."/>
            <person name="Zhang T."/>
            <person name="Li H."/>
            <person name="Yu Y.-F."/>
            <person name="Zhang X.-L."/>
            <person name="Hao X.-Y."/>
            <person name="Wang M."/>
            <person name="Wang L."/>
            <person name="Wei J.-C."/>
        </authorList>
    </citation>
    <scope>NUCLEOTIDE SEQUENCE [LARGE SCALE GENOMIC DNA]</scope>
    <source>
        <strain evidence="9">Z07020 / HMAS-L-300199</strain>
    </source>
</reference>
<dbReference type="PANTHER" id="PTHR31250">
    <property type="entry name" value="IQ DOMAIN-CONTAINING PROTEIN IQM3"/>
    <property type="match status" value="1"/>
</dbReference>
<evidence type="ECO:0000256" key="4">
    <source>
        <dbReference type="ARBA" id="ARBA00023242"/>
    </source>
</evidence>
<evidence type="ECO:0000259" key="7">
    <source>
        <dbReference type="Pfam" id="PF24808"/>
    </source>
</evidence>
<dbReference type="HOGENOM" id="CLU_020021_1_1_1"/>
<feature type="domain" description="DUF7707" evidence="7">
    <location>
        <begin position="22"/>
        <end position="127"/>
    </location>
</feature>
<evidence type="ECO:0000256" key="3">
    <source>
        <dbReference type="ARBA" id="ARBA00022490"/>
    </source>
</evidence>
<keyword evidence="6" id="KW-0732">Signal</keyword>
<dbReference type="eggNOG" id="ENOG502QRIN">
    <property type="taxonomic scope" value="Eukaryota"/>
</dbReference>
<gene>
    <name evidence="8" type="ORF">EPUS_00439</name>
</gene>
<sequence>MLSVYTIVALYASSIGLSTAQSIDPNLVSEATREQWCLAQTTQCPLICTQYPGESAATAANECNPETLTYDCVCAVNGLSPNVSEYSQTIPYFICTENNNNCVNACNGNSPCQSDCRENRPCGAQNPTRVNETTVTVSATSSSGGAAASTASDGAVYTGFEGSAATTAASSDNGNAGSSAAAVLLDISQLYGLGVRTYRGHKTRRELQGLGLDASTRWNELIKDVQYQNLTTPTVPSSPSTNNSSGPHNGPKDRQQPPAARKNWQRIGTIIRRAGRVDLSPSQSTSSLDDRTSTSDNDGNQLPAEERGKKRQRCAEARNARHKSAKMMDLQYFLEMVDQKHRYGSSLRKYHEYWKSQPTPQNFFYWLDHGDGKEVELPECDRVRLEKEQVRYLSREERFNYLVMVDEQGLLRWAKNGEKVWTESTLYKDSMKGIVPINDQGPTFHYNVHSEGRESASTSDSDEEDQPDRDDADKKYLNEDYHNAKGVAKLRKVGPAVVFNHLIRGRTKQGHKWIFVADTSFRLYVGIKQSGAFQHSSFLHGARISAAGLIKIKDGQLRSLAPLSGHYRPSAANFRSFIHNLQDEGADMSRVSISKSFGVLIGTESYTRTKRKMKDIETSLKHQKDKIINPEKVKERYEHEKDKSQSAETEREYLEEHGLDEGKLQRQEKDQNLGSKIATKLGVRHKNNNRQKLEGGSPE</sequence>
<feature type="region of interest" description="Disordered" evidence="5">
    <location>
        <begin position="445"/>
        <end position="474"/>
    </location>
</feature>
<protein>
    <recommendedName>
        <fullName evidence="7">DUF7707 domain-containing protein</fullName>
    </recommendedName>
</protein>
<keyword evidence="4" id="KW-0539">Nucleus</keyword>
<comment type="subcellular location">
    <subcellularLocation>
        <location evidence="2">Cytoplasm</location>
    </subcellularLocation>
    <subcellularLocation>
        <location evidence="1">Nucleus</location>
    </subcellularLocation>
</comment>
<dbReference type="OrthoDB" id="7344096at2759"/>
<dbReference type="AlphaFoldDB" id="U1GEU4"/>
<dbReference type="GO" id="GO:0005737">
    <property type="term" value="C:cytoplasm"/>
    <property type="evidence" value="ECO:0007669"/>
    <property type="project" value="UniProtKB-SubCell"/>
</dbReference>
<dbReference type="InterPro" id="IPR056124">
    <property type="entry name" value="DUF7707"/>
</dbReference>
<feature type="compositionally biased region" description="Basic and acidic residues" evidence="5">
    <location>
        <begin position="304"/>
        <end position="319"/>
    </location>
</feature>
<proteinExistence type="predicted"/>
<dbReference type="PANTHER" id="PTHR31250:SF27">
    <property type="entry name" value="IQ DOMAIN-CONTAINING PROTEIN IQM5"/>
    <property type="match status" value="1"/>
</dbReference>
<keyword evidence="9" id="KW-1185">Reference proteome</keyword>
<dbReference type="RefSeq" id="XP_007804286.1">
    <property type="nucleotide sequence ID" value="XM_007806095.1"/>
</dbReference>
<feature type="signal peptide" evidence="6">
    <location>
        <begin position="1"/>
        <end position="20"/>
    </location>
</feature>
<accession>U1GEU4</accession>
<organism evidence="8 9">
    <name type="scientific">Endocarpon pusillum (strain Z07020 / HMAS-L-300199)</name>
    <name type="common">Lichen-forming fungus</name>
    <dbReference type="NCBI Taxonomy" id="1263415"/>
    <lineage>
        <taxon>Eukaryota</taxon>
        <taxon>Fungi</taxon>
        <taxon>Dikarya</taxon>
        <taxon>Ascomycota</taxon>
        <taxon>Pezizomycotina</taxon>
        <taxon>Eurotiomycetes</taxon>
        <taxon>Chaetothyriomycetidae</taxon>
        <taxon>Verrucariales</taxon>
        <taxon>Verrucariaceae</taxon>
        <taxon>Endocarpon</taxon>
    </lineage>
</organism>
<dbReference type="Proteomes" id="UP000019373">
    <property type="component" value="Unassembled WGS sequence"/>
</dbReference>
<dbReference type="OMA" id="HEARMMG"/>
<evidence type="ECO:0000313" key="8">
    <source>
        <dbReference type="EMBL" id="ERF70251.1"/>
    </source>
</evidence>
<feature type="region of interest" description="Disordered" evidence="5">
    <location>
        <begin position="231"/>
        <end position="322"/>
    </location>
</feature>
<dbReference type="InterPro" id="IPR044159">
    <property type="entry name" value="IQM"/>
</dbReference>
<dbReference type="EMBL" id="KE721353">
    <property type="protein sequence ID" value="ERF70251.1"/>
    <property type="molecule type" value="Genomic_DNA"/>
</dbReference>
<dbReference type="GeneID" id="19235501"/>
<keyword evidence="3" id="KW-0963">Cytoplasm</keyword>
<name>U1GEU4_ENDPU</name>
<feature type="compositionally biased region" description="Low complexity" evidence="5">
    <location>
        <begin position="231"/>
        <end position="249"/>
    </location>
</feature>
<evidence type="ECO:0000256" key="1">
    <source>
        <dbReference type="ARBA" id="ARBA00004123"/>
    </source>
</evidence>
<dbReference type="Pfam" id="PF24808">
    <property type="entry name" value="DUF7707"/>
    <property type="match status" value="1"/>
</dbReference>
<evidence type="ECO:0000313" key="9">
    <source>
        <dbReference type="Proteomes" id="UP000019373"/>
    </source>
</evidence>
<feature type="region of interest" description="Disordered" evidence="5">
    <location>
        <begin position="631"/>
        <end position="699"/>
    </location>
</feature>
<feature type="compositionally biased region" description="Basic and acidic residues" evidence="5">
    <location>
        <begin position="631"/>
        <end position="671"/>
    </location>
</feature>
<evidence type="ECO:0000256" key="2">
    <source>
        <dbReference type="ARBA" id="ARBA00004496"/>
    </source>
</evidence>
<feature type="chain" id="PRO_5004611798" description="DUF7707 domain-containing protein" evidence="6">
    <location>
        <begin position="21"/>
        <end position="699"/>
    </location>
</feature>
<evidence type="ECO:0000256" key="5">
    <source>
        <dbReference type="SAM" id="MobiDB-lite"/>
    </source>
</evidence>
<evidence type="ECO:0000256" key="6">
    <source>
        <dbReference type="SAM" id="SignalP"/>
    </source>
</evidence>
<dbReference type="GO" id="GO:0005634">
    <property type="term" value="C:nucleus"/>
    <property type="evidence" value="ECO:0007669"/>
    <property type="project" value="UniProtKB-SubCell"/>
</dbReference>